<reference evidence="6" key="1">
    <citation type="submission" date="2022-08" db="EMBL/GenBank/DDBJ databases">
        <authorList>
            <person name="Deng Y."/>
            <person name="Han X.-F."/>
            <person name="Zhang Y.-Q."/>
        </authorList>
    </citation>
    <scope>NUCLEOTIDE SEQUENCE</scope>
    <source>
        <strain evidence="6">CPCC 205716</strain>
    </source>
</reference>
<keyword evidence="4" id="KW-0560">Oxidoreductase</keyword>
<dbReference type="Proteomes" id="UP001165580">
    <property type="component" value="Unassembled WGS sequence"/>
</dbReference>
<name>A0ABT2GCW6_9MICO</name>
<comment type="caution">
    <text evidence="6">The sequence shown here is derived from an EMBL/GenBank/DDBJ whole genome shotgun (WGS) entry which is preliminary data.</text>
</comment>
<dbReference type="InterPro" id="IPR013149">
    <property type="entry name" value="ADH-like_C"/>
</dbReference>
<gene>
    <name evidence="6" type="ORF">NVV95_05775</name>
</gene>
<feature type="domain" description="Enoyl reductase (ER)" evidence="5">
    <location>
        <begin position="7"/>
        <end position="348"/>
    </location>
</feature>
<dbReference type="Pfam" id="PF08240">
    <property type="entry name" value="ADH_N"/>
    <property type="match status" value="1"/>
</dbReference>
<dbReference type="SUPFAM" id="SSF50129">
    <property type="entry name" value="GroES-like"/>
    <property type="match status" value="1"/>
</dbReference>
<evidence type="ECO:0000256" key="1">
    <source>
        <dbReference type="ARBA" id="ARBA00001947"/>
    </source>
</evidence>
<dbReference type="InterPro" id="IPR036291">
    <property type="entry name" value="NAD(P)-bd_dom_sf"/>
</dbReference>
<evidence type="ECO:0000313" key="6">
    <source>
        <dbReference type="EMBL" id="MCS5714058.1"/>
    </source>
</evidence>
<evidence type="ECO:0000259" key="5">
    <source>
        <dbReference type="SMART" id="SM00829"/>
    </source>
</evidence>
<dbReference type="InterPro" id="IPR050129">
    <property type="entry name" value="Zn_alcohol_dh"/>
</dbReference>
<dbReference type="EMBL" id="JANTEZ010000002">
    <property type="protein sequence ID" value="MCS5714058.1"/>
    <property type="molecule type" value="Genomic_DNA"/>
</dbReference>
<dbReference type="InterPro" id="IPR011032">
    <property type="entry name" value="GroES-like_sf"/>
</dbReference>
<dbReference type="CDD" id="cd08233">
    <property type="entry name" value="butanediol_DH_like"/>
    <property type="match status" value="1"/>
</dbReference>
<evidence type="ECO:0000256" key="2">
    <source>
        <dbReference type="ARBA" id="ARBA00022723"/>
    </source>
</evidence>
<dbReference type="Gene3D" id="3.40.50.720">
    <property type="entry name" value="NAD(P)-binding Rossmann-like Domain"/>
    <property type="match status" value="1"/>
</dbReference>
<dbReference type="SUPFAM" id="SSF51735">
    <property type="entry name" value="NAD(P)-binding Rossmann-fold domains"/>
    <property type="match status" value="1"/>
</dbReference>
<keyword evidence="7" id="KW-1185">Reference proteome</keyword>
<dbReference type="PANTHER" id="PTHR43401">
    <property type="entry name" value="L-THREONINE 3-DEHYDROGENASE"/>
    <property type="match status" value="1"/>
</dbReference>
<evidence type="ECO:0000256" key="4">
    <source>
        <dbReference type="ARBA" id="ARBA00023002"/>
    </source>
</evidence>
<keyword evidence="2" id="KW-0479">Metal-binding</keyword>
<organism evidence="6 7">
    <name type="scientific">Herbiconiux gentiana</name>
    <dbReference type="NCBI Taxonomy" id="2970912"/>
    <lineage>
        <taxon>Bacteria</taxon>
        <taxon>Bacillati</taxon>
        <taxon>Actinomycetota</taxon>
        <taxon>Actinomycetes</taxon>
        <taxon>Micrococcales</taxon>
        <taxon>Microbacteriaceae</taxon>
        <taxon>Herbiconiux</taxon>
    </lineage>
</organism>
<comment type="cofactor">
    <cofactor evidence="1">
        <name>Zn(2+)</name>
        <dbReference type="ChEBI" id="CHEBI:29105"/>
    </cofactor>
</comment>
<dbReference type="Gene3D" id="3.90.180.10">
    <property type="entry name" value="Medium-chain alcohol dehydrogenases, catalytic domain"/>
    <property type="match status" value="1"/>
</dbReference>
<keyword evidence="3" id="KW-0862">Zinc</keyword>
<dbReference type="RefSeq" id="WP_259485587.1">
    <property type="nucleotide sequence ID" value="NZ_JANTEZ010000002.1"/>
</dbReference>
<proteinExistence type="predicted"/>
<evidence type="ECO:0000313" key="7">
    <source>
        <dbReference type="Proteomes" id="UP001165580"/>
    </source>
</evidence>
<evidence type="ECO:0000256" key="3">
    <source>
        <dbReference type="ARBA" id="ARBA00022833"/>
    </source>
</evidence>
<dbReference type="SMART" id="SM00829">
    <property type="entry name" value="PKS_ER"/>
    <property type="match status" value="1"/>
</dbReference>
<dbReference type="PANTHER" id="PTHR43401:SF2">
    <property type="entry name" value="L-THREONINE 3-DEHYDROGENASE"/>
    <property type="match status" value="1"/>
</dbReference>
<dbReference type="InterPro" id="IPR013154">
    <property type="entry name" value="ADH-like_N"/>
</dbReference>
<dbReference type="InterPro" id="IPR020843">
    <property type="entry name" value="ER"/>
</dbReference>
<accession>A0ABT2GCW6</accession>
<dbReference type="Pfam" id="PF00107">
    <property type="entry name" value="ADH_zinc_N"/>
    <property type="match status" value="1"/>
</dbReference>
<sequence>MRAAVFHAAHDIRVEEVADPTGPAAGEVLLRPFWCGVCGTDLHEYAMGPIVIPASPHALTGATAPQILGHEFSAEVVEVGAGVTTVRAGDRVSVMPLLSCGTCYYCRRALNHLCQRMACIGLSFAWGGIAELAVVPATHVSVLPEGVSDLQGALVEPGAVAAYGVDTAQVRPGDTVLITGAGPIGALAALYSSSLGASVFISEVNPHRAEFARALDVGEVLDPTAVDVPAYLKDRTEGVGVDAVVECSGNERALQAAIASVRSAGRVSQTGLHTKAASIDPMVLSEHDITLAGTWCYPVTDWPRIIDLIARGRYPVEKVVTAQVQMDDVVQGFETLLSPRGDQVKVLIQAGKGTR</sequence>
<protein>
    <submittedName>
        <fullName evidence="6">2,3-butanediol dehydrogenase</fullName>
    </submittedName>
</protein>